<dbReference type="AlphaFoldDB" id="A0A7H2BGD9"/>
<evidence type="ECO:0000313" key="1">
    <source>
        <dbReference type="EMBL" id="QNV38735.1"/>
    </source>
</evidence>
<gene>
    <name evidence="1" type="ORF">IDM49_05700</name>
</gene>
<dbReference type="GeneID" id="96623723"/>
<protein>
    <submittedName>
        <fullName evidence="1">Uncharacterized protein</fullName>
    </submittedName>
</protein>
<name>A0A7H2BGD9_9MICC</name>
<dbReference type="KEGG" id="rter:IDM49_05700"/>
<dbReference type="Proteomes" id="UP000516404">
    <property type="component" value="Chromosome"/>
</dbReference>
<reference evidence="1 2" key="1">
    <citation type="submission" date="2020-09" db="EMBL/GenBank/DDBJ databases">
        <title>Investigation of environmental microbes.</title>
        <authorList>
            <person name="Ou Y."/>
            <person name="Kang Q."/>
        </authorList>
    </citation>
    <scope>NUCLEOTIDE SEQUENCE [LARGE SCALE GENOMIC DNA]</scope>
    <source>
        <strain evidence="1 2">KJZ-14</strain>
    </source>
</reference>
<sequence length="81" mass="8606">MAKLVLDNGNEIEITGLEDVNEAYDAVVVLREQILDGQILDGFAMGASPNLSAVVQVGLLSVALQESKSGSWAERDGDDED</sequence>
<keyword evidence="2" id="KW-1185">Reference proteome</keyword>
<organism evidence="1 2">
    <name type="scientific">Rothia terrae</name>
    <dbReference type="NCBI Taxonomy" id="396015"/>
    <lineage>
        <taxon>Bacteria</taxon>
        <taxon>Bacillati</taxon>
        <taxon>Actinomycetota</taxon>
        <taxon>Actinomycetes</taxon>
        <taxon>Micrococcales</taxon>
        <taxon>Micrococcaceae</taxon>
        <taxon>Rothia</taxon>
    </lineage>
</organism>
<dbReference type="RefSeq" id="WP_190725331.1">
    <property type="nucleotide sequence ID" value="NZ_CP061539.1"/>
</dbReference>
<proteinExistence type="predicted"/>
<evidence type="ECO:0000313" key="2">
    <source>
        <dbReference type="Proteomes" id="UP000516404"/>
    </source>
</evidence>
<accession>A0A7H2BGD9</accession>
<dbReference type="EMBL" id="CP061539">
    <property type="protein sequence ID" value="QNV38735.1"/>
    <property type="molecule type" value="Genomic_DNA"/>
</dbReference>